<evidence type="ECO:0000256" key="4">
    <source>
        <dbReference type="ARBA" id="ARBA00012280"/>
    </source>
</evidence>
<dbReference type="STRING" id="1300345.LF41_874"/>
<dbReference type="GO" id="GO:0005829">
    <property type="term" value="C:cytosol"/>
    <property type="evidence" value="ECO:0007669"/>
    <property type="project" value="TreeGrafter"/>
</dbReference>
<accession>A0A0A2WKI9</accession>
<comment type="caution">
    <text evidence="8">The sequence shown here is derived from an EMBL/GenBank/DDBJ whole genome shotgun (WGS) entry which is preliminary data.</text>
</comment>
<name>A0A0A2WKI9_9GAMM</name>
<dbReference type="NCBIfam" id="TIGR00239">
    <property type="entry name" value="2oxo_dh_E1"/>
    <property type="match status" value="1"/>
</dbReference>
<reference evidence="8 9" key="1">
    <citation type="submission" date="2014-09" db="EMBL/GenBank/DDBJ databases">
        <title>Genome sequences of Lysobacter dokdonensis DS-58.</title>
        <authorList>
            <person name="Kim J.F."/>
            <person name="Kwak M.-J."/>
        </authorList>
    </citation>
    <scope>NUCLEOTIDE SEQUENCE [LARGE SCALE GENOMIC DNA]</scope>
    <source>
        <strain evidence="8 9">DS-58</strain>
    </source>
</reference>
<dbReference type="NCBIfam" id="NF006914">
    <property type="entry name" value="PRK09404.1"/>
    <property type="match status" value="1"/>
</dbReference>
<dbReference type="PANTHER" id="PTHR23152">
    <property type="entry name" value="2-OXOGLUTARATE DEHYDROGENASE"/>
    <property type="match status" value="1"/>
</dbReference>
<keyword evidence="6" id="KW-0786">Thiamine pyrophosphate</keyword>
<dbReference type="EMBL" id="JRKJ01000002">
    <property type="protein sequence ID" value="KGQ20338.1"/>
    <property type="molecule type" value="Genomic_DNA"/>
</dbReference>
<dbReference type="eggNOG" id="COG0567">
    <property type="taxonomic scope" value="Bacteria"/>
</dbReference>
<dbReference type="Gene3D" id="1.10.287.1150">
    <property type="entry name" value="TPP helical domain"/>
    <property type="match status" value="1"/>
</dbReference>
<evidence type="ECO:0000313" key="8">
    <source>
        <dbReference type="EMBL" id="KGQ20338.1"/>
    </source>
</evidence>
<evidence type="ECO:0000256" key="6">
    <source>
        <dbReference type="ARBA" id="ARBA00023052"/>
    </source>
</evidence>
<dbReference type="PANTHER" id="PTHR23152:SF4">
    <property type="entry name" value="2-OXOADIPATE DEHYDROGENASE COMPLEX COMPONENT E1"/>
    <property type="match status" value="1"/>
</dbReference>
<dbReference type="NCBIfam" id="NF008907">
    <property type="entry name" value="PRK12270.1"/>
    <property type="match status" value="1"/>
</dbReference>
<evidence type="ECO:0000313" key="9">
    <source>
        <dbReference type="Proteomes" id="UP000030518"/>
    </source>
</evidence>
<keyword evidence="5" id="KW-0560">Oxidoreductase</keyword>
<dbReference type="SMART" id="SM00861">
    <property type="entry name" value="Transket_pyr"/>
    <property type="match status" value="1"/>
</dbReference>
<dbReference type="OrthoDB" id="9759785at2"/>
<organism evidence="8 9">
    <name type="scientific">Lysobacter dokdonensis DS-58</name>
    <dbReference type="NCBI Taxonomy" id="1300345"/>
    <lineage>
        <taxon>Bacteria</taxon>
        <taxon>Pseudomonadati</taxon>
        <taxon>Pseudomonadota</taxon>
        <taxon>Gammaproteobacteria</taxon>
        <taxon>Lysobacterales</taxon>
        <taxon>Lysobacteraceae</taxon>
        <taxon>Noviluteimonas</taxon>
    </lineage>
</organism>
<dbReference type="Gene3D" id="3.40.50.970">
    <property type="match status" value="1"/>
</dbReference>
<protein>
    <recommendedName>
        <fullName evidence="4">oxoglutarate dehydrogenase (succinyl-transferring)</fullName>
        <ecNumber evidence="4">1.2.4.2</ecNumber>
    </recommendedName>
</protein>
<comment type="cofactor">
    <cofactor evidence="1">
        <name>thiamine diphosphate</name>
        <dbReference type="ChEBI" id="CHEBI:58937"/>
    </cofactor>
</comment>
<dbReference type="InterPro" id="IPR005475">
    <property type="entry name" value="Transketolase-like_Pyr-bd"/>
</dbReference>
<evidence type="ECO:0000256" key="5">
    <source>
        <dbReference type="ARBA" id="ARBA00023002"/>
    </source>
</evidence>
<dbReference type="GO" id="GO:0004591">
    <property type="term" value="F:oxoglutarate dehydrogenase (succinyl-transferring) activity"/>
    <property type="evidence" value="ECO:0007669"/>
    <property type="project" value="UniProtKB-EC"/>
</dbReference>
<keyword evidence="9" id="KW-1185">Reference proteome</keyword>
<dbReference type="AlphaFoldDB" id="A0A0A2WKI9"/>
<dbReference type="Pfam" id="PF00676">
    <property type="entry name" value="E1_dh"/>
    <property type="match status" value="1"/>
</dbReference>
<dbReference type="InterPro" id="IPR011603">
    <property type="entry name" value="2oxoglutarate_DH_E1"/>
</dbReference>
<evidence type="ECO:0000256" key="1">
    <source>
        <dbReference type="ARBA" id="ARBA00001964"/>
    </source>
</evidence>
<evidence type="ECO:0000256" key="2">
    <source>
        <dbReference type="ARBA" id="ARBA00003906"/>
    </source>
</evidence>
<dbReference type="SUPFAM" id="SSF52518">
    <property type="entry name" value="Thiamin diphosphate-binding fold (THDP-binding)"/>
    <property type="match status" value="2"/>
</dbReference>
<dbReference type="Pfam" id="PF16078">
    <property type="entry name" value="2-oxogl_dehyd_N"/>
    <property type="match status" value="1"/>
</dbReference>
<dbReference type="Pfam" id="PF16870">
    <property type="entry name" value="OxoGdeHyase_C"/>
    <property type="match status" value="1"/>
</dbReference>
<dbReference type="InterPro" id="IPR029061">
    <property type="entry name" value="THDP-binding"/>
</dbReference>
<dbReference type="GO" id="GO:0006099">
    <property type="term" value="P:tricarboxylic acid cycle"/>
    <property type="evidence" value="ECO:0007669"/>
    <property type="project" value="TreeGrafter"/>
</dbReference>
<comment type="function">
    <text evidence="2">E1 component of the 2-oxoglutarate dehydrogenase (OGDH) complex which catalyzes the decarboxylation of 2-oxoglutarate, the first step in the conversion of 2-oxoglutarate to succinyl-CoA and CO(2).</text>
</comment>
<dbReference type="InterPro" id="IPR001017">
    <property type="entry name" value="DH_E1"/>
</dbReference>
<dbReference type="Gene3D" id="3.40.50.11610">
    <property type="entry name" value="Multifunctional 2-oxoglutarate metabolism enzyme, C-terminal domain"/>
    <property type="match status" value="1"/>
</dbReference>
<gene>
    <name evidence="8" type="ORF">LF41_874</name>
</gene>
<dbReference type="FunFam" id="3.40.50.970:FF:000014">
    <property type="entry name" value="2-oxoglutarate dehydrogenase E1 component"/>
    <property type="match status" value="1"/>
</dbReference>
<dbReference type="Proteomes" id="UP000030518">
    <property type="component" value="Unassembled WGS sequence"/>
</dbReference>
<dbReference type="PATRIC" id="fig|1300345.3.peg.198"/>
<proteinExistence type="inferred from homology"/>
<dbReference type="Gene3D" id="3.40.50.12470">
    <property type="match status" value="1"/>
</dbReference>
<dbReference type="GO" id="GO:0030976">
    <property type="term" value="F:thiamine pyrophosphate binding"/>
    <property type="evidence" value="ECO:0007669"/>
    <property type="project" value="InterPro"/>
</dbReference>
<dbReference type="PIRSF" id="PIRSF000157">
    <property type="entry name" value="Oxoglu_dh_E1"/>
    <property type="match status" value="1"/>
</dbReference>
<dbReference type="InterPro" id="IPR042179">
    <property type="entry name" value="KGD_C_sf"/>
</dbReference>
<evidence type="ECO:0000259" key="7">
    <source>
        <dbReference type="SMART" id="SM00861"/>
    </source>
</evidence>
<dbReference type="EC" id="1.2.4.2" evidence="4"/>
<dbReference type="RefSeq" id="WP_036164548.1">
    <property type="nucleotide sequence ID" value="NZ_JRKJ01000002.1"/>
</dbReference>
<dbReference type="InterPro" id="IPR032106">
    <property type="entry name" value="2-oxogl_dehyd_N"/>
</dbReference>
<comment type="similarity">
    <text evidence="3">Belongs to the alpha-ketoglutarate dehydrogenase family.</text>
</comment>
<sequence length="949" mass="104588">MDSLLKQFAQSSQLGANAAYLEDLYEQYLVAPESVGPQWKAYFDGLKGREAGDVPHSVVMEQVADAGRRAARGLLDAPAAGGGDARERSVGRLITAFRSRGHLQANLDPLGMAIKPDAPDLALGFHHLSEGDLDGEFSTGGVAGKHRMKLRELFALLKSTYTGAIGAEFMHITDVEQRRWMQERLESAGGNYGRTPEQKARILERLTAAEGLERYLHTKYVGQKRFSLEGGDALIPMLDVIIRRGGENGVREVVMGMAHRGRLNVLVNTLGKPPRKLFDEFEGKFEHHDNDLAHSGDVKYHMGFSADVSTSGGPVHLALAFNPSHLEIVDPVVVGSVRSRQLRRKDNERKVVLPILMHGDAAFAGQGVVMELFQMSQARGFAVGGTVHIVINNQVGFTTSAAEDARSTLYCTDVAKMVGAPVLHVNGDDPEAVAFVAELAFDFRQRFAKDVVVDLVCYRRHGHNEADEPAATQPLMYQKIRAMQTTRELYAAKLDAAGDIKADASKALVDAYRAKLDAGDVTTEVVAVNGDEFAVDWSRFLKGKLTDAVDTTVPRKQLDALARQINTIPDSVKLHPRVAKIYDDRRKMAAGEQAGDWGFAENLAYATLLTEGNKLRLVGQDCGRGTFFHRHAILHDQNTDAYYLPLRELVQEKQDVTIIDSLLSEEAVMAFEYGYATADPVTLDIWEAQFGDFANGAQVVIDQFLSSGEAKWGRLCGLALFLPHGYEGQGPEHSSARLERFLQLCALDNMLVCTPTTPAQAFHMIRRQQRMDTRKPLVVMTPKSLLRHKLAVSTLDELSNGTFQTLIPASNVSTKAADLKKVKRVVVCGGKVYYDLLEEAQKREVKDVAIVRVEQLYPFPRNELVAELQRFPAATEVVWCQEEPQNQGAWYQIQHHLRFCLQGKQSLSYVGRARSPSPAAGHLAEHVAEQTALVADALVNPVHGDACPE</sequence>
<feature type="domain" description="Transketolase-like pyrimidine-binding" evidence="7">
    <location>
        <begin position="595"/>
        <end position="788"/>
    </location>
</feature>
<dbReference type="GO" id="GO:0045252">
    <property type="term" value="C:oxoglutarate dehydrogenase complex"/>
    <property type="evidence" value="ECO:0007669"/>
    <property type="project" value="TreeGrafter"/>
</dbReference>
<evidence type="ECO:0000256" key="3">
    <source>
        <dbReference type="ARBA" id="ARBA00006936"/>
    </source>
</evidence>
<dbReference type="Pfam" id="PF02779">
    <property type="entry name" value="Transket_pyr"/>
    <property type="match status" value="1"/>
</dbReference>
<dbReference type="CDD" id="cd02016">
    <property type="entry name" value="TPP_E1_OGDC_like"/>
    <property type="match status" value="1"/>
</dbReference>
<dbReference type="InterPro" id="IPR031717">
    <property type="entry name" value="ODO-1/KGD_C"/>
</dbReference>